<dbReference type="EMBL" id="MDYM01000003">
    <property type="protein sequence ID" value="OQD68228.1"/>
    <property type="molecule type" value="Genomic_DNA"/>
</dbReference>
<accession>A0A1V6NU22</accession>
<gene>
    <name evidence="2" type="ORF">PENPOL_c003G09653</name>
</gene>
<name>A0A1V6NU22_PENPO</name>
<organism evidence="2 3">
    <name type="scientific">Penicillium polonicum</name>
    <dbReference type="NCBI Taxonomy" id="60169"/>
    <lineage>
        <taxon>Eukaryota</taxon>
        <taxon>Fungi</taxon>
        <taxon>Dikarya</taxon>
        <taxon>Ascomycota</taxon>
        <taxon>Pezizomycotina</taxon>
        <taxon>Eurotiomycetes</taxon>
        <taxon>Eurotiomycetidae</taxon>
        <taxon>Eurotiales</taxon>
        <taxon>Aspergillaceae</taxon>
        <taxon>Penicillium</taxon>
    </lineage>
</organism>
<reference evidence="3" key="1">
    <citation type="journal article" date="2017" name="Nat. Microbiol.">
        <title>Global analysis of biosynthetic gene clusters reveals vast potential of secondary metabolite production in Penicillium species.</title>
        <authorList>
            <person name="Nielsen J.C."/>
            <person name="Grijseels S."/>
            <person name="Prigent S."/>
            <person name="Ji B."/>
            <person name="Dainat J."/>
            <person name="Nielsen K.F."/>
            <person name="Frisvad J.C."/>
            <person name="Workman M."/>
            <person name="Nielsen J."/>
        </authorList>
    </citation>
    <scope>NUCLEOTIDE SEQUENCE [LARGE SCALE GENOMIC DNA]</scope>
    <source>
        <strain evidence="3">IBT 4502</strain>
    </source>
</reference>
<sequence>MACSFFILYVLFSLALGESDWPYKSFQTGNWQPPYLLLNATGETDPGYMLIGVRKSNNAGTAPTIFDNNGDMVWQGPHGENLNLKVQKLFGQDVITYWDAQPDLRVLGYGATHILDSTYKEIYTVTLHDDFHTPSGKQFDSYIDGHEHYITPQNTMLVSALNFTQTDTSHLRRGTPDMWVLDSLFYEIDIKTNSILFKWDALEQIPISKSSVTVKGGKKLHEAWDAYHVNSVTTAKYGYLVNFRHIRSVFYINKDGSIRWQLSGDNDNHSDFKSENVSFAWQHDARVHNETDESLILSLYNNAAMDHSDPGPSTGLVIHVDLANKKAWTIRELTDPTDHIVSATQGSFQILPNSGTAHMLLGYGSIPKLKEYDGDGNVVLRGQFGKDTFSANAYRIFKSPWSATPHWDPALFVNHTTSHITDLYMSWNGATDYDNWAIFSVPSQTSTLLEGNRLLVHERTGFETHVPLENIDARFIIAVARDGERILGKSSIAELGQEISSVCPVIA</sequence>
<keyword evidence="1" id="KW-0732">Signal</keyword>
<dbReference type="InterPro" id="IPR039535">
    <property type="entry name" value="ASST-like"/>
</dbReference>
<evidence type="ECO:0008006" key="4">
    <source>
        <dbReference type="Google" id="ProtNLM"/>
    </source>
</evidence>
<proteinExistence type="predicted"/>
<protein>
    <recommendedName>
        <fullName evidence="4">ASST-domain-containing protein</fullName>
    </recommendedName>
</protein>
<keyword evidence="3" id="KW-1185">Reference proteome</keyword>
<dbReference type="Pfam" id="PF14269">
    <property type="entry name" value="Arylsulfotran_2"/>
    <property type="match status" value="1"/>
</dbReference>
<evidence type="ECO:0000313" key="3">
    <source>
        <dbReference type="Proteomes" id="UP000191408"/>
    </source>
</evidence>
<evidence type="ECO:0000256" key="1">
    <source>
        <dbReference type="SAM" id="SignalP"/>
    </source>
</evidence>
<dbReference type="OrthoDB" id="5377172at2759"/>
<evidence type="ECO:0000313" key="2">
    <source>
        <dbReference type="EMBL" id="OQD68228.1"/>
    </source>
</evidence>
<feature type="signal peptide" evidence="1">
    <location>
        <begin position="1"/>
        <end position="17"/>
    </location>
</feature>
<dbReference type="PANTHER" id="PTHR35340:SF6">
    <property type="entry name" value="ASST-DOMAIN-CONTAINING PROTEIN"/>
    <property type="match status" value="1"/>
</dbReference>
<feature type="chain" id="PRO_5012890027" description="ASST-domain-containing protein" evidence="1">
    <location>
        <begin position="18"/>
        <end position="507"/>
    </location>
</feature>
<dbReference type="InterPro" id="IPR053143">
    <property type="entry name" value="Arylsulfate_ST"/>
</dbReference>
<comment type="caution">
    <text evidence="2">The sequence shown here is derived from an EMBL/GenBank/DDBJ whole genome shotgun (WGS) entry which is preliminary data.</text>
</comment>
<dbReference type="AlphaFoldDB" id="A0A1V6NU22"/>
<dbReference type="STRING" id="60169.A0A1V6NU22"/>
<dbReference type="Proteomes" id="UP000191408">
    <property type="component" value="Unassembled WGS sequence"/>
</dbReference>
<dbReference type="PANTHER" id="PTHR35340">
    <property type="entry name" value="PQQ ENZYME REPEAT PROTEIN-RELATED"/>
    <property type="match status" value="1"/>
</dbReference>